<comment type="caution">
    <text evidence="5">The sequence shown here is derived from an EMBL/GenBank/DDBJ whole genome shotgun (WGS) entry which is preliminary data.</text>
</comment>
<dbReference type="RefSeq" id="WP_169506196.1">
    <property type="nucleotide sequence ID" value="NZ_JABBPN010000018.1"/>
</dbReference>
<evidence type="ECO:0000256" key="1">
    <source>
        <dbReference type="ARBA" id="ARBA00010928"/>
    </source>
</evidence>
<evidence type="ECO:0000313" key="6">
    <source>
        <dbReference type="Proteomes" id="UP000565468"/>
    </source>
</evidence>
<evidence type="ECO:0000259" key="4">
    <source>
        <dbReference type="Pfam" id="PF22725"/>
    </source>
</evidence>
<dbReference type="EMBL" id="JABBPN010000018">
    <property type="protein sequence ID" value="NMO97408.1"/>
    <property type="molecule type" value="Genomic_DNA"/>
</dbReference>
<dbReference type="InterPro" id="IPR000683">
    <property type="entry name" value="Gfo/Idh/MocA-like_OxRdtase_N"/>
</dbReference>
<evidence type="ECO:0000259" key="3">
    <source>
        <dbReference type="Pfam" id="PF01408"/>
    </source>
</evidence>
<dbReference type="SUPFAM" id="SSF51735">
    <property type="entry name" value="NAD(P)-binding Rossmann-fold domains"/>
    <property type="match status" value="1"/>
</dbReference>
<dbReference type="Pfam" id="PF22725">
    <property type="entry name" value="GFO_IDH_MocA_C3"/>
    <property type="match status" value="1"/>
</dbReference>
<feature type="domain" description="GFO/IDH/MocA-like oxidoreductase" evidence="4">
    <location>
        <begin position="136"/>
        <end position="251"/>
    </location>
</feature>
<dbReference type="PANTHER" id="PTHR22604:SF105">
    <property type="entry name" value="TRANS-1,2-DIHYDROBENZENE-1,2-DIOL DEHYDROGENASE"/>
    <property type="match status" value="1"/>
</dbReference>
<keyword evidence="6" id="KW-1185">Reference proteome</keyword>
<evidence type="ECO:0000256" key="2">
    <source>
        <dbReference type="ARBA" id="ARBA00023002"/>
    </source>
</evidence>
<evidence type="ECO:0000313" key="5">
    <source>
        <dbReference type="EMBL" id="NMO97408.1"/>
    </source>
</evidence>
<dbReference type="GO" id="GO:0000166">
    <property type="term" value="F:nucleotide binding"/>
    <property type="evidence" value="ECO:0007669"/>
    <property type="project" value="InterPro"/>
</dbReference>
<dbReference type="Pfam" id="PF01408">
    <property type="entry name" value="GFO_IDH_MocA"/>
    <property type="match status" value="1"/>
</dbReference>
<feature type="domain" description="Gfo/Idh/MocA-like oxidoreductase N-terminal" evidence="3">
    <location>
        <begin position="8"/>
        <end position="126"/>
    </location>
</feature>
<proteinExistence type="inferred from homology"/>
<sequence length="345" mass="38462">MSDNQKNIQWGIMGTGWIAEKFAGDLKYADNGELAACGSRTEESAAKFGERFSIPRTYGSYEELVQAPDLDAIYVATPHPVHKDNVLQALRAGKAVLCEKPFTVNSGELSELIDYARAHKLFLMEGMWTRFLPAIVQVRKWVSEGRIGEVLMVKAEFGFKAELDPEHRLFNKELGGGALLDAGIYPVSFASMLLGSDPKNIYSTVHYCETGVDDQFSVLLEYEDGKSASLSGATRLNLTDEAVIYGTHGRIHVPGFLYAHEAVLHEADKDPEHFRHEREFSGYVYEAEEVGRCLAEGRTESSVIPLEESLNIMKLMDTIRGQWGLKYPFEDDSQPQQALAENNQA</sequence>
<dbReference type="Gene3D" id="3.30.360.10">
    <property type="entry name" value="Dihydrodipicolinate Reductase, domain 2"/>
    <property type="match status" value="1"/>
</dbReference>
<dbReference type="InterPro" id="IPR050984">
    <property type="entry name" value="Gfo/Idh/MocA_domain"/>
</dbReference>
<gene>
    <name evidence="5" type="ORF">HII30_16705</name>
</gene>
<dbReference type="InterPro" id="IPR055170">
    <property type="entry name" value="GFO_IDH_MocA-like_dom"/>
</dbReference>
<reference evidence="5 6" key="1">
    <citation type="submission" date="2020-04" db="EMBL/GenBank/DDBJ databases">
        <title>Paenibacillus algicola sp. nov., a novel marine bacterium producing alginate lyase.</title>
        <authorList>
            <person name="Huang H."/>
        </authorList>
    </citation>
    <scope>NUCLEOTIDE SEQUENCE [LARGE SCALE GENOMIC DNA]</scope>
    <source>
        <strain evidence="5 6">L7-75</strain>
    </source>
</reference>
<dbReference type="SUPFAM" id="SSF55347">
    <property type="entry name" value="Glyceraldehyde-3-phosphate dehydrogenase-like, C-terminal domain"/>
    <property type="match status" value="1"/>
</dbReference>
<protein>
    <submittedName>
        <fullName evidence="5">Gfo/Idh/MocA family oxidoreductase</fullName>
    </submittedName>
</protein>
<dbReference type="AlphaFoldDB" id="A0A848M870"/>
<dbReference type="GO" id="GO:0016491">
    <property type="term" value="F:oxidoreductase activity"/>
    <property type="evidence" value="ECO:0007669"/>
    <property type="project" value="UniProtKB-KW"/>
</dbReference>
<comment type="similarity">
    <text evidence="1">Belongs to the Gfo/Idh/MocA family.</text>
</comment>
<dbReference type="PANTHER" id="PTHR22604">
    <property type="entry name" value="OXIDOREDUCTASES"/>
    <property type="match status" value="1"/>
</dbReference>
<dbReference type="Proteomes" id="UP000565468">
    <property type="component" value="Unassembled WGS sequence"/>
</dbReference>
<dbReference type="Gene3D" id="3.40.50.720">
    <property type="entry name" value="NAD(P)-binding Rossmann-like Domain"/>
    <property type="match status" value="1"/>
</dbReference>
<organism evidence="5 6">
    <name type="scientific">Paenibacillus lemnae</name>
    <dbReference type="NCBI Taxonomy" id="1330551"/>
    <lineage>
        <taxon>Bacteria</taxon>
        <taxon>Bacillati</taxon>
        <taxon>Bacillota</taxon>
        <taxon>Bacilli</taxon>
        <taxon>Bacillales</taxon>
        <taxon>Paenibacillaceae</taxon>
        <taxon>Paenibacillus</taxon>
    </lineage>
</organism>
<accession>A0A848M870</accession>
<keyword evidence="2" id="KW-0560">Oxidoreductase</keyword>
<dbReference type="InterPro" id="IPR036291">
    <property type="entry name" value="NAD(P)-bd_dom_sf"/>
</dbReference>
<name>A0A848M870_PAELE</name>